<protein>
    <submittedName>
        <fullName evidence="2">Uncharacterized protein</fullName>
    </submittedName>
</protein>
<evidence type="ECO:0000256" key="1">
    <source>
        <dbReference type="SAM" id="MobiDB-lite"/>
    </source>
</evidence>
<gene>
    <name evidence="2" type="ORF">PrebiDRAFT_2111</name>
</gene>
<proteinExistence type="predicted"/>
<keyword evidence="3" id="KW-1185">Reference proteome</keyword>
<organism evidence="2 3">
    <name type="scientific">Prevotella bivia DSM 20514</name>
    <dbReference type="NCBI Taxonomy" id="868129"/>
    <lineage>
        <taxon>Bacteria</taxon>
        <taxon>Pseudomonadati</taxon>
        <taxon>Bacteroidota</taxon>
        <taxon>Bacteroidia</taxon>
        <taxon>Bacteroidales</taxon>
        <taxon>Prevotellaceae</taxon>
        <taxon>Prevotella</taxon>
    </lineage>
</organism>
<accession>I4ZC33</accession>
<dbReference type="RefSeq" id="WP_004339084.1">
    <property type="nucleotide sequence ID" value="NZ_JH660659.1"/>
</dbReference>
<dbReference type="Proteomes" id="UP000002786">
    <property type="component" value="Unassembled WGS sequence"/>
</dbReference>
<dbReference type="AlphaFoldDB" id="I4ZC33"/>
<dbReference type="EMBL" id="JH660659">
    <property type="protein sequence ID" value="EIM33775.1"/>
    <property type="molecule type" value="Genomic_DNA"/>
</dbReference>
<name>I4ZC33_9BACT</name>
<evidence type="ECO:0000313" key="2">
    <source>
        <dbReference type="EMBL" id="EIM33775.1"/>
    </source>
</evidence>
<dbReference type="HOGENOM" id="CLU_2555429_0_0_10"/>
<reference evidence="2 3" key="1">
    <citation type="submission" date="2012-02" db="EMBL/GenBank/DDBJ databases">
        <title>Improved High-Quality Draft genome of Prevotella bivia DSM 20514.</title>
        <authorList>
            <consortium name="US DOE Joint Genome Institute (JGI-PGF)"/>
            <person name="Lucas S."/>
            <person name="Copeland A."/>
            <person name="Lapidus A."/>
            <person name="Bruce D."/>
            <person name="Goodwin L."/>
            <person name="Pitluck S."/>
            <person name="Peters L."/>
            <person name="Mikhailova N."/>
            <person name="Munk A.C.C."/>
            <person name="Kyrpides N."/>
            <person name="Mavromatis K."/>
            <person name="Detter J.C."/>
            <person name="Han C."/>
            <person name="Land M."/>
            <person name="Hauser L."/>
            <person name="Markowitz V."/>
            <person name="Cheng J.-F."/>
            <person name="Hugenholtz P."/>
            <person name="Woyke T."/>
            <person name="Wu D."/>
            <person name="Gronow S."/>
            <person name="Wellnitz S."/>
            <person name="Brambilla E."/>
            <person name="Klenk H.-P."/>
            <person name="Eisen J.A."/>
        </authorList>
    </citation>
    <scope>NUCLEOTIDE SEQUENCE [LARGE SCALE GENOMIC DNA]</scope>
    <source>
        <strain evidence="2 3">DSM 20514</strain>
    </source>
</reference>
<evidence type="ECO:0000313" key="3">
    <source>
        <dbReference type="Proteomes" id="UP000002786"/>
    </source>
</evidence>
<feature type="region of interest" description="Disordered" evidence="1">
    <location>
        <begin position="58"/>
        <end position="82"/>
    </location>
</feature>
<sequence length="82" mass="9409">MKLKVTSVFRDRDDHVTVYEPEIILEVKDKERAKSLIERGLCKEFKGNTEPAYILGEAQEEVKQTPEPETEPEVSTKTEGDE</sequence>
<dbReference type="GeneID" id="78530063"/>